<dbReference type="Pfam" id="PF08541">
    <property type="entry name" value="ACP_syn_III_C"/>
    <property type="match status" value="1"/>
</dbReference>
<evidence type="ECO:0000256" key="1">
    <source>
        <dbReference type="ARBA" id="ARBA00022679"/>
    </source>
</evidence>
<evidence type="ECO:0000313" key="5">
    <source>
        <dbReference type="Proteomes" id="UP000005695"/>
    </source>
</evidence>
<keyword evidence="2" id="KW-0012">Acyltransferase</keyword>
<dbReference type="SUPFAM" id="SSF53901">
    <property type="entry name" value="Thiolase-like"/>
    <property type="match status" value="1"/>
</dbReference>
<dbReference type="RefSeq" id="WP_006001031.1">
    <property type="nucleotide sequence ID" value="NZ_AAEW02000011.1"/>
</dbReference>
<feature type="domain" description="Beta-ketoacyl-[acyl-carrier-protein] synthase III C-terminal" evidence="3">
    <location>
        <begin position="283"/>
        <end position="360"/>
    </location>
</feature>
<dbReference type="NCBIfam" id="NF005293">
    <property type="entry name" value="PRK06816.1"/>
    <property type="match status" value="1"/>
</dbReference>
<dbReference type="OrthoDB" id="2514738at2"/>
<dbReference type="InterPro" id="IPR013747">
    <property type="entry name" value="ACP_syn_III_C"/>
</dbReference>
<dbReference type="GO" id="GO:0016746">
    <property type="term" value="F:acyltransferase activity"/>
    <property type="evidence" value="ECO:0007669"/>
    <property type="project" value="UniProtKB-KW"/>
</dbReference>
<keyword evidence="1" id="KW-0808">Transferase</keyword>
<comment type="caution">
    <text evidence="4">The sequence shown here is derived from an EMBL/GenBank/DDBJ whole genome shotgun (WGS) entry which is preliminary data.</text>
</comment>
<sequence>MDAYITDLASFLPNKPVSNQEMEAMLGLVGDLPSRTRRIILRNNRIEQRYYAIDPITLEQTHTNAELTAEAVRQLRSYDPHNIHTLCCGTSSPDQIMPGHASMVHGELKGGPCEVVSTAGICICGVTALKQACMQVALGEAPSAIATGSELASSFMRASLCGQISDERAEQLQNQPVLSFDADFLRWMLSDGAGAAKISPTPAQEGISLKVEWIDQRSSAHLFEPCMYAGAIKEQGKLRGWREFETIEQAVDNHAFLIKQDVKLLNEEIIPTSVDRALLPIAEQRGLTPESVDWFLPHYSSDYFRTRLYDRMQEQGFHIPYDRWFTNLTTKGNTGAASIYIILEELFYSGRLKKGQRVLCFIPESGRFSVCYMLLTVC</sequence>
<dbReference type="CDD" id="cd00827">
    <property type="entry name" value="init_cond_enzymes"/>
    <property type="match status" value="1"/>
</dbReference>
<reference evidence="4" key="2">
    <citation type="submission" date="2006-05" db="EMBL/GenBank/DDBJ databases">
        <title>Sequencing of the draft genome and assembly of Desulfuromonas acetoxidans DSM 684.</title>
        <authorList>
            <consortium name="US DOE Joint Genome Institute (JGI-PGF)"/>
            <person name="Copeland A."/>
            <person name="Lucas S."/>
            <person name="Lapidus A."/>
            <person name="Barry K."/>
            <person name="Detter J.C."/>
            <person name="Glavina del Rio T."/>
            <person name="Hammon N."/>
            <person name="Israni S."/>
            <person name="Dalin E."/>
            <person name="Tice H."/>
            <person name="Bruce D."/>
            <person name="Pitluck S."/>
            <person name="Richardson P."/>
        </authorList>
    </citation>
    <scope>NUCLEOTIDE SEQUENCE [LARGE SCALE GENOMIC DNA]</scope>
    <source>
        <strain evidence="4">DSM 684</strain>
    </source>
</reference>
<dbReference type="PANTHER" id="PTHR34069">
    <property type="entry name" value="3-OXOACYL-[ACYL-CARRIER-PROTEIN] SYNTHASE 3"/>
    <property type="match status" value="1"/>
</dbReference>
<gene>
    <name evidence="4" type="ORF">Dace_1023</name>
</gene>
<accession>Q1JYQ6</accession>
<dbReference type="PANTHER" id="PTHR34069:SF3">
    <property type="entry name" value="ACYL-COA:ACYL-COA ALKYLTRANSFERASE"/>
    <property type="match status" value="1"/>
</dbReference>
<protein>
    <submittedName>
        <fullName evidence="4">3-oxoacyl-(Acyl carrier protein) synthase</fullName>
    </submittedName>
</protein>
<dbReference type="Gene3D" id="3.40.47.10">
    <property type="match status" value="2"/>
</dbReference>
<dbReference type="InterPro" id="IPR016039">
    <property type="entry name" value="Thiolase-like"/>
</dbReference>
<proteinExistence type="predicted"/>
<dbReference type="Proteomes" id="UP000005695">
    <property type="component" value="Unassembled WGS sequence"/>
</dbReference>
<organism evidence="4 5">
    <name type="scientific">Desulfuromonas acetoxidans (strain DSM 684 / 11070)</name>
    <dbReference type="NCBI Taxonomy" id="281689"/>
    <lineage>
        <taxon>Bacteria</taxon>
        <taxon>Pseudomonadati</taxon>
        <taxon>Thermodesulfobacteriota</taxon>
        <taxon>Desulfuromonadia</taxon>
        <taxon>Desulfuromonadales</taxon>
        <taxon>Desulfuromonadaceae</taxon>
        <taxon>Desulfuromonas</taxon>
    </lineage>
</organism>
<evidence type="ECO:0000313" key="4">
    <source>
        <dbReference type="EMBL" id="EAT15359.1"/>
    </source>
</evidence>
<evidence type="ECO:0000259" key="3">
    <source>
        <dbReference type="Pfam" id="PF08541"/>
    </source>
</evidence>
<dbReference type="AlphaFoldDB" id="Q1JYQ6"/>
<dbReference type="GO" id="GO:0044550">
    <property type="term" value="P:secondary metabolite biosynthetic process"/>
    <property type="evidence" value="ECO:0007669"/>
    <property type="project" value="TreeGrafter"/>
</dbReference>
<dbReference type="EMBL" id="AAEW02000011">
    <property type="protein sequence ID" value="EAT15359.1"/>
    <property type="molecule type" value="Genomic_DNA"/>
</dbReference>
<keyword evidence="5" id="KW-1185">Reference proteome</keyword>
<name>Q1JYQ6_DESA6</name>
<evidence type="ECO:0000256" key="2">
    <source>
        <dbReference type="ARBA" id="ARBA00023315"/>
    </source>
</evidence>
<reference evidence="4" key="1">
    <citation type="submission" date="2006-05" db="EMBL/GenBank/DDBJ databases">
        <title>Annotation of the draft genome assembly of Desulfuromonas acetoxidans DSM 684.</title>
        <authorList>
            <consortium name="US DOE Joint Genome Institute (JGI-ORNL)"/>
            <person name="Larimer F."/>
            <person name="Land M."/>
            <person name="Hauser L."/>
        </authorList>
    </citation>
    <scope>NUCLEOTIDE SEQUENCE [LARGE SCALE GENOMIC DNA]</scope>
    <source>
        <strain evidence="4">DSM 684</strain>
    </source>
</reference>